<protein>
    <submittedName>
        <fullName evidence="1">Uncharacterized protein</fullName>
    </submittedName>
</protein>
<accession>A0A6J4EBY6</accession>
<dbReference type="RefSeq" id="WP_173176222.1">
    <property type="nucleotide sequence ID" value="NZ_AP023189.1"/>
</dbReference>
<name>A0A6J4EBY6_9PSED</name>
<evidence type="ECO:0000313" key="1">
    <source>
        <dbReference type="EMBL" id="BCG26494.1"/>
    </source>
</evidence>
<dbReference type="KEGG" id="ptw:TUM18999_46850"/>
<dbReference type="AlphaFoldDB" id="A0A6J4EBY6"/>
<proteinExistence type="predicted"/>
<evidence type="ECO:0000313" key="2">
    <source>
        <dbReference type="Proteomes" id="UP000509383"/>
    </source>
</evidence>
<dbReference type="Proteomes" id="UP000509383">
    <property type="component" value="Chromosome"/>
</dbReference>
<reference evidence="1 2" key="1">
    <citation type="submission" date="2020-05" db="EMBL/GenBank/DDBJ databases">
        <title>Characterization of novel class B3 metallo-beta-lactamase from novel Pseudomonas species.</title>
        <authorList>
            <person name="Yamada K."/>
            <person name="Aoki K."/>
            <person name="Ishii Y."/>
        </authorList>
    </citation>
    <scope>NUCLEOTIDE SEQUENCE [LARGE SCALE GENOMIC DNA]</scope>
    <source>
        <strain evidence="1 2">TUM18999</strain>
    </source>
</reference>
<gene>
    <name evidence="1" type="ORF">TUM18999_46850</name>
</gene>
<sequence>MRHNSDGTVTFEVDDFVGDMLTGKERFGVVIEVVGENLIVSADGSRKGTWEVPESSVFPG</sequence>
<organism evidence="1 2">
    <name type="scientific">Pseudomonas tohonis</name>
    <dbReference type="NCBI Taxonomy" id="2725477"/>
    <lineage>
        <taxon>Bacteria</taxon>
        <taxon>Pseudomonadati</taxon>
        <taxon>Pseudomonadota</taxon>
        <taxon>Gammaproteobacteria</taxon>
        <taxon>Pseudomonadales</taxon>
        <taxon>Pseudomonadaceae</taxon>
        <taxon>Pseudomonas</taxon>
    </lineage>
</organism>
<dbReference type="EMBL" id="AP023189">
    <property type="protein sequence ID" value="BCG26494.1"/>
    <property type="molecule type" value="Genomic_DNA"/>
</dbReference>